<sequence length="201" mass="21809">MSMLVTERIYQFSSVSGAGLWGGNVFLLTGNELTLVDTGYRGGTKRILKEVGRLGYCPSDIANIIITHHHADHVGNLAALKLATQAKIIAHPADAPYIDGRLPPPGPAGSRWLSKAVPLRRLWTATPATVDMPVNDGDQLPILDGIKVVHTPGHTPGSICLWLKHQRLIITGDLLANRFRLSLPSMPFTADMAQEIRSIAR</sequence>
<dbReference type="PANTHER" id="PTHR42951">
    <property type="entry name" value="METALLO-BETA-LACTAMASE DOMAIN-CONTAINING"/>
    <property type="match status" value="1"/>
</dbReference>
<dbReference type="EMBL" id="BARW01028592">
    <property type="protein sequence ID" value="GAJ14444.1"/>
    <property type="molecule type" value="Genomic_DNA"/>
</dbReference>
<feature type="domain" description="Metallo-beta-lactamase" evidence="1">
    <location>
        <begin position="22"/>
        <end position="196"/>
    </location>
</feature>
<dbReference type="CDD" id="cd07721">
    <property type="entry name" value="yflN-like_MBL-fold"/>
    <property type="match status" value="1"/>
</dbReference>
<dbReference type="Pfam" id="PF00753">
    <property type="entry name" value="Lactamase_B"/>
    <property type="match status" value="1"/>
</dbReference>
<feature type="non-terminal residue" evidence="2">
    <location>
        <position position="201"/>
    </location>
</feature>
<dbReference type="SUPFAM" id="SSF56281">
    <property type="entry name" value="Metallo-hydrolase/oxidoreductase"/>
    <property type="match status" value="1"/>
</dbReference>
<evidence type="ECO:0000313" key="2">
    <source>
        <dbReference type="EMBL" id="GAJ14444.1"/>
    </source>
</evidence>
<proteinExistence type="predicted"/>
<organism evidence="2">
    <name type="scientific">marine sediment metagenome</name>
    <dbReference type="NCBI Taxonomy" id="412755"/>
    <lineage>
        <taxon>unclassified sequences</taxon>
        <taxon>metagenomes</taxon>
        <taxon>ecological metagenomes</taxon>
    </lineage>
</organism>
<dbReference type="AlphaFoldDB" id="X1UAC3"/>
<evidence type="ECO:0000259" key="1">
    <source>
        <dbReference type="SMART" id="SM00849"/>
    </source>
</evidence>
<accession>X1UAC3</accession>
<reference evidence="2" key="1">
    <citation type="journal article" date="2014" name="Front. Microbiol.">
        <title>High frequency of phylogenetically diverse reductive dehalogenase-homologous genes in deep subseafloor sedimentary metagenomes.</title>
        <authorList>
            <person name="Kawai M."/>
            <person name="Futagami T."/>
            <person name="Toyoda A."/>
            <person name="Takaki Y."/>
            <person name="Nishi S."/>
            <person name="Hori S."/>
            <person name="Arai W."/>
            <person name="Tsubouchi T."/>
            <person name="Morono Y."/>
            <person name="Uchiyama I."/>
            <person name="Ito T."/>
            <person name="Fujiyama A."/>
            <person name="Inagaki F."/>
            <person name="Takami H."/>
        </authorList>
    </citation>
    <scope>NUCLEOTIDE SEQUENCE</scope>
    <source>
        <strain evidence="2">Expedition CK06-06</strain>
    </source>
</reference>
<dbReference type="SMART" id="SM00849">
    <property type="entry name" value="Lactamase_B"/>
    <property type="match status" value="1"/>
</dbReference>
<dbReference type="InterPro" id="IPR050855">
    <property type="entry name" value="NDM-1-like"/>
</dbReference>
<dbReference type="PANTHER" id="PTHR42951:SF17">
    <property type="entry name" value="METALLO-BETA-LACTAMASE DOMAIN-CONTAINING PROTEIN"/>
    <property type="match status" value="1"/>
</dbReference>
<dbReference type="InterPro" id="IPR036866">
    <property type="entry name" value="RibonucZ/Hydroxyglut_hydro"/>
</dbReference>
<dbReference type="Gene3D" id="3.60.15.10">
    <property type="entry name" value="Ribonuclease Z/Hydroxyacylglutathione hydrolase-like"/>
    <property type="match status" value="1"/>
</dbReference>
<protein>
    <recommendedName>
        <fullName evidence="1">Metallo-beta-lactamase domain-containing protein</fullName>
    </recommendedName>
</protein>
<comment type="caution">
    <text evidence="2">The sequence shown here is derived from an EMBL/GenBank/DDBJ whole genome shotgun (WGS) entry which is preliminary data.</text>
</comment>
<gene>
    <name evidence="2" type="ORF">S12H4_46129</name>
</gene>
<dbReference type="InterPro" id="IPR001279">
    <property type="entry name" value="Metallo-B-lactamas"/>
</dbReference>
<name>X1UAC3_9ZZZZ</name>